<sequence>MRAPSTGTLASESDERPKRADGRKAGRTMNAIIDAVRAQLCGYFEESAPGEAKLTFLGAEPLSVLRFGPDADGTVTYATLGCSRSPMQDPSALVADPDSGPRAELVLPIIGGLDAVTRPLAMLAASPSVEGLVLQDGALLDFGSPLWPDARFTGFVLIDADVPDVTVGPGAADGSGSPLDDAAGLPFGGSPLPMGIGAPAGGDDGEPVTVAMLQPVPATPNEFALARAKGVPELRALWRDKGTVLADPHRAGVV</sequence>
<evidence type="ECO:0000313" key="3">
    <source>
        <dbReference type="EMBL" id="PMC61971.1"/>
    </source>
</evidence>
<proteinExistence type="predicted"/>
<dbReference type="AlphaFoldDB" id="A0A2N6SY47"/>
<organism evidence="3 4">
    <name type="scientific">Corynebacterium xerosis</name>
    <dbReference type="NCBI Taxonomy" id="1725"/>
    <lineage>
        <taxon>Bacteria</taxon>
        <taxon>Bacillati</taxon>
        <taxon>Actinomycetota</taxon>
        <taxon>Actinomycetes</taxon>
        <taxon>Mycobacteriales</taxon>
        <taxon>Corynebacteriaceae</taxon>
        <taxon>Corynebacterium</taxon>
    </lineage>
</organism>
<feature type="domain" description="Suppressor of fused-like" evidence="2">
    <location>
        <begin position="58"/>
        <end position="250"/>
    </location>
</feature>
<name>A0A2N6SY47_9CORY</name>
<evidence type="ECO:0000256" key="1">
    <source>
        <dbReference type="SAM" id="MobiDB-lite"/>
    </source>
</evidence>
<dbReference type="Pfam" id="PF05076">
    <property type="entry name" value="SUFU"/>
    <property type="match status" value="1"/>
</dbReference>
<dbReference type="InterPro" id="IPR020941">
    <property type="entry name" value="SUFU-like_domain"/>
</dbReference>
<reference evidence="3 4" key="1">
    <citation type="submission" date="2017-09" db="EMBL/GenBank/DDBJ databases">
        <title>Bacterial strain isolated from the female urinary microbiota.</title>
        <authorList>
            <person name="Thomas-White K."/>
            <person name="Kumar N."/>
            <person name="Forster S."/>
            <person name="Putonti C."/>
            <person name="Lawley T."/>
            <person name="Wolfe A.J."/>
        </authorList>
    </citation>
    <scope>NUCLEOTIDE SEQUENCE [LARGE SCALE GENOMIC DNA]</scope>
    <source>
        <strain evidence="3 4">UMB0908</strain>
    </source>
</reference>
<accession>A0A2N6SY47</accession>
<dbReference type="EMBL" id="PNHF01000018">
    <property type="protein sequence ID" value="PMC61971.1"/>
    <property type="molecule type" value="Genomic_DNA"/>
</dbReference>
<gene>
    <name evidence="3" type="ORF">CJ204_08455</name>
</gene>
<dbReference type="Proteomes" id="UP000235363">
    <property type="component" value="Unassembled WGS sequence"/>
</dbReference>
<protein>
    <submittedName>
        <fullName evidence="3">Suppressor of fused protein (SUFU)</fullName>
    </submittedName>
</protein>
<feature type="compositionally biased region" description="Basic and acidic residues" evidence="1">
    <location>
        <begin position="13"/>
        <end position="24"/>
    </location>
</feature>
<comment type="caution">
    <text evidence="3">The sequence shown here is derived from an EMBL/GenBank/DDBJ whole genome shotgun (WGS) entry which is preliminary data.</text>
</comment>
<evidence type="ECO:0000259" key="2">
    <source>
        <dbReference type="Pfam" id="PF05076"/>
    </source>
</evidence>
<feature type="region of interest" description="Disordered" evidence="1">
    <location>
        <begin position="1"/>
        <end position="25"/>
    </location>
</feature>
<evidence type="ECO:0000313" key="4">
    <source>
        <dbReference type="Proteomes" id="UP000235363"/>
    </source>
</evidence>
<feature type="compositionally biased region" description="Polar residues" evidence="1">
    <location>
        <begin position="1"/>
        <end position="11"/>
    </location>
</feature>
<dbReference type="STRING" id="1725.WU86_05330"/>